<dbReference type="AlphaFoldDB" id="A0A391NY76"/>
<protein>
    <submittedName>
        <fullName evidence="1">Uncharacterized protein</fullName>
    </submittedName>
</protein>
<keyword evidence="2" id="KW-1185">Reference proteome</keyword>
<dbReference type="Proteomes" id="UP000265618">
    <property type="component" value="Unassembled WGS sequence"/>
</dbReference>
<gene>
    <name evidence="1" type="ORF">KIPB_009760</name>
</gene>
<evidence type="ECO:0000313" key="2">
    <source>
        <dbReference type="Proteomes" id="UP000265618"/>
    </source>
</evidence>
<dbReference type="EMBL" id="BDIP01003411">
    <property type="protein sequence ID" value="GCA63409.1"/>
    <property type="molecule type" value="Genomic_DNA"/>
</dbReference>
<comment type="caution">
    <text evidence="1">The sequence shown here is derived from an EMBL/GenBank/DDBJ whole genome shotgun (WGS) entry which is preliminary data.</text>
</comment>
<name>A0A391NY76_9EUKA</name>
<evidence type="ECO:0000313" key="1">
    <source>
        <dbReference type="EMBL" id="GCA63409.1"/>
    </source>
</evidence>
<reference evidence="1 2" key="1">
    <citation type="journal article" date="2018" name="PLoS ONE">
        <title>The draft genome of Kipferlia bialata reveals reductive genome evolution in fornicate parasites.</title>
        <authorList>
            <person name="Tanifuji G."/>
            <person name="Takabayashi S."/>
            <person name="Kume K."/>
            <person name="Takagi M."/>
            <person name="Nakayama T."/>
            <person name="Kamikawa R."/>
            <person name="Inagaki Y."/>
            <person name="Hashimoto T."/>
        </authorList>
    </citation>
    <scope>NUCLEOTIDE SEQUENCE [LARGE SCALE GENOMIC DNA]</scope>
    <source>
        <strain evidence="1">NY0173</strain>
    </source>
</reference>
<sequence length="131" mass="15175">MGYHGVLVCFRGGATPDLPWVEVADVYMCMTSLYDIRHQVQRQFPWLRLVKPMEIWRTVYPTYPACNKEEVPSSMYPIGFELEGYPHEWMRLGSEGMKKYSLIHEYHPKELGPDASSLRKAVLVLPLSQVV</sequence>
<accession>A0A391NY76</accession>
<proteinExistence type="predicted"/>
<organism evidence="1 2">
    <name type="scientific">Kipferlia bialata</name>
    <dbReference type="NCBI Taxonomy" id="797122"/>
    <lineage>
        <taxon>Eukaryota</taxon>
        <taxon>Metamonada</taxon>
        <taxon>Carpediemonas-like organisms</taxon>
        <taxon>Kipferlia</taxon>
    </lineage>
</organism>